<evidence type="ECO:0008006" key="4">
    <source>
        <dbReference type="Google" id="ProtNLM"/>
    </source>
</evidence>
<feature type="signal peptide" evidence="1">
    <location>
        <begin position="1"/>
        <end position="25"/>
    </location>
</feature>
<evidence type="ECO:0000313" key="3">
    <source>
        <dbReference type="Proteomes" id="UP000185839"/>
    </source>
</evidence>
<dbReference type="EMBL" id="FTOI01000012">
    <property type="protein sequence ID" value="SIS94385.1"/>
    <property type="molecule type" value="Genomic_DNA"/>
</dbReference>
<evidence type="ECO:0000313" key="2">
    <source>
        <dbReference type="EMBL" id="SIS94385.1"/>
    </source>
</evidence>
<keyword evidence="1" id="KW-0732">Signal</keyword>
<dbReference type="Gene3D" id="1.10.390.10">
    <property type="entry name" value="Neutral Protease Domain 2"/>
    <property type="match status" value="1"/>
</dbReference>
<accession>A0A1N7N7Q9</accession>
<evidence type="ECO:0000256" key="1">
    <source>
        <dbReference type="SAM" id="SignalP"/>
    </source>
</evidence>
<protein>
    <recommendedName>
        <fullName evidence="4">Aminopeptidase</fullName>
    </recommendedName>
</protein>
<name>A0A1N7N7Q9_9FLAO</name>
<organism evidence="2 3">
    <name type="scientific">Kaistella chaponensis</name>
    <dbReference type="NCBI Taxonomy" id="713588"/>
    <lineage>
        <taxon>Bacteria</taxon>
        <taxon>Pseudomonadati</taxon>
        <taxon>Bacteroidota</taxon>
        <taxon>Flavobacteriia</taxon>
        <taxon>Flavobacteriales</taxon>
        <taxon>Weeksellaceae</taxon>
        <taxon>Chryseobacterium group</taxon>
        <taxon>Kaistella</taxon>
    </lineage>
</organism>
<dbReference type="STRING" id="713588.SAMN05421789_11261"/>
<sequence length="945" mass="109976">MSVVRKMKRFLLRFLLIFNFVVVSAQQDSIYINAKVSESKRQVTVNQEITYFNTTSTDISQIKLLNWIAAYQNRDTKLVKRQLEDRENDLYFAKSADLGSLENLEIKIGEKALSINDISAENIYIMFPNTIKPGEKVHLSLQYQLNLPDQKFTGYGSNGKKIALKYFFLVPDAFENLQETPKNFIDIEENQSPGVYWKVIFEVPANYYSQSNLTEIAPNYFEGTLNTDPEFVVSDRNFTQISPTVDGEKIDITFGYALTKKEKQNLEFYLPLQLNFIKNKIGFLPLKIFISEKFRKSENFTGLEDVKFWKFRYPLFSESQRNDLDYFSIISKNVIQQSLIFEKKQDHWLMNGLKTYLEIQYIERYYKDEKLLGQLPENVNIFGFKPLQLFYASKLKLSERYGLAYLYILTKNLDQKIAEPFEDLSNYNAVAISHLEMGSLFSFIAAKMGQEKFDDFIAQYFRDHAHQQIDKTKFLKDLALASGSSSDFLDDFLQRKNRVNFTLKRFNKTGDNFEVKISKNTAQKIPLKIETITKTGEKKEFWFDTNDSQTDVVYTIPQSNAAKIVVNNEYIFPEKNFRDNYLYTKGIYSNMKKIKLKLFQDIPNPEFNEIYLNPRLNFNIYDKILLGLNFKNSSLFERKFNYSLTPYFSSGTGKMTGSGAISYSVQPAESVVRTLDVGVSGSYFHYDYDLSFQKFGVFANLNFAKNPRSDVGRSLGVSYNFYEKDLNPKILAENEYQKYNLWSIGYGYSDRQMIHEKYASVNLQLMEDFQKISAEAFYRWEYAKDKKLSVRMFGGYFLTNTTKNNLFDYGISKVSNYSFSYGLLGQSATTGLLSQQLILAEGGFKSYVGKTTNQWITSLNVDAHVWRWFNVYADAGLYKSRLQPTQFIWDSGVKVKVIPDFLEVYFPVQSSLGFEPSFKDYGQRIRFTLVLNFSAITNYFSRGWF</sequence>
<gene>
    <name evidence="2" type="ORF">SAMN05421789_11261</name>
</gene>
<reference evidence="3" key="1">
    <citation type="submission" date="2017-01" db="EMBL/GenBank/DDBJ databases">
        <authorList>
            <person name="Varghese N."/>
            <person name="Submissions S."/>
        </authorList>
    </citation>
    <scope>NUCLEOTIDE SEQUENCE [LARGE SCALE GENOMIC DNA]</scope>
    <source>
        <strain evidence="3">DSM 23145</strain>
    </source>
</reference>
<proteinExistence type="predicted"/>
<keyword evidence="3" id="KW-1185">Reference proteome</keyword>
<dbReference type="AlphaFoldDB" id="A0A1N7N7Q9"/>
<feature type="chain" id="PRO_5012478706" description="Aminopeptidase" evidence="1">
    <location>
        <begin position="26"/>
        <end position="945"/>
    </location>
</feature>
<dbReference type="InterPro" id="IPR027268">
    <property type="entry name" value="Peptidase_M4/M1_CTD_sf"/>
</dbReference>
<dbReference type="Proteomes" id="UP000185839">
    <property type="component" value="Unassembled WGS sequence"/>
</dbReference>